<dbReference type="STRING" id="260552.Mag101_07100"/>
<dbReference type="GO" id="GO:0015035">
    <property type="term" value="F:protein-disulfide reductase activity"/>
    <property type="evidence" value="ECO:0007669"/>
    <property type="project" value="InterPro"/>
</dbReference>
<dbReference type="RefSeq" id="WP_077402729.1">
    <property type="nucleotide sequence ID" value="NZ_CP019650.1"/>
</dbReference>
<protein>
    <recommendedName>
        <fullName evidence="3">DUF393 domain-containing protein</fullName>
    </recommendedName>
</protein>
<gene>
    <name evidence="1" type="ORF">Mag101_07100</name>
</gene>
<dbReference type="InterPro" id="IPR007263">
    <property type="entry name" value="DCC1-like"/>
</dbReference>
<keyword evidence="2" id="KW-1185">Reference proteome</keyword>
<name>A0A1Q2M449_9GAMM</name>
<proteinExistence type="predicted"/>
<reference evidence="1" key="1">
    <citation type="submission" date="2017-02" db="EMBL/GenBank/DDBJ databases">
        <title>Genome of Microbulbifer agarilyticus GP101.</title>
        <authorList>
            <person name="Jung J."/>
            <person name="Bae S.S."/>
            <person name="Baek K."/>
        </authorList>
    </citation>
    <scope>NUCLEOTIDE SEQUENCE [LARGE SCALE GENOMIC DNA]</scope>
    <source>
        <strain evidence="1">GP101</strain>
    </source>
</reference>
<accession>A0A1Q2M449</accession>
<dbReference type="OrthoDB" id="9180348at2"/>
<evidence type="ECO:0000313" key="1">
    <source>
        <dbReference type="EMBL" id="AQQ67429.1"/>
    </source>
</evidence>
<organism evidence="1 2">
    <name type="scientific">Microbulbifer agarilyticus</name>
    <dbReference type="NCBI Taxonomy" id="260552"/>
    <lineage>
        <taxon>Bacteria</taxon>
        <taxon>Pseudomonadati</taxon>
        <taxon>Pseudomonadota</taxon>
        <taxon>Gammaproteobacteria</taxon>
        <taxon>Cellvibrionales</taxon>
        <taxon>Microbulbiferaceae</taxon>
        <taxon>Microbulbifer</taxon>
    </lineage>
</organism>
<dbReference type="AlphaFoldDB" id="A0A1Q2M449"/>
<sequence length="150" mass="17280">MSETRAPSEKRPELQPENQEILLLYDKQCPMCDYYCNLVRIREDLGNLTLIDAREDSELLGEVTRRGLDIDQGMVLQVGRQLYYGSDAIHMLSLLGGRSGFFNRVNYVIFRSNTVAHIVYPTLRFCRNLVLKALGISKINNLHLKNNDKF</sequence>
<dbReference type="Pfam" id="PF04134">
    <property type="entry name" value="DCC1-like"/>
    <property type="match status" value="1"/>
</dbReference>
<evidence type="ECO:0008006" key="3">
    <source>
        <dbReference type="Google" id="ProtNLM"/>
    </source>
</evidence>
<dbReference type="EMBL" id="CP019650">
    <property type="protein sequence ID" value="AQQ67429.1"/>
    <property type="molecule type" value="Genomic_DNA"/>
</dbReference>
<evidence type="ECO:0000313" key="2">
    <source>
        <dbReference type="Proteomes" id="UP000188219"/>
    </source>
</evidence>
<dbReference type="Proteomes" id="UP000188219">
    <property type="component" value="Chromosome"/>
</dbReference>
<dbReference type="KEGG" id="maga:Mag101_07100"/>